<keyword evidence="1" id="KW-0732">Signal</keyword>
<evidence type="ECO:0000256" key="1">
    <source>
        <dbReference type="SAM" id="SignalP"/>
    </source>
</evidence>
<feature type="chain" id="PRO_5046318361" evidence="1">
    <location>
        <begin position="27"/>
        <end position="309"/>
    </location>
</feature>
<sequence length="309" mass="34944">MCVRKSVTMVSITSLLLLVGHHYVSAQPVVPIIQTIEAPVAKRIASFPLSITTEQTSVLIFPSNIKSVDRGSAALLCKTVKEAPNVLKIKAANDSLVATNLNVFVADGTLFPFSVRYQQIPDLLTLDFTDPKQSDDWHPVNVSKYGMNEVEVQQFSDIVAGLPPFQRTPHSNRIGSMRAQVSGKYYQQGILFFQFTVENQSQLPYELDFARCYIRDNRSSLRSSDLEKEIKPLYVHQVEGNTISPQSQAQIVFAFDKFTIANNKHFSVEFFERGGDRNMRIKIKGKQILRVRPLLPYLSDEYSNQSFNF</sequence>
<dbReference type="Proteomes" id="UP001549749">
    <property type="component" value="Unassembled WGS sequence"/>
</dbReference>
<proteinExistence type="predicted"/>
<keyword evidence="3" id="KW-1185">Reference proteome</keyword>
<dbReference type="InterPro" id="IPR022298">
    <property type="entry name" value="Conjug_transposon_TraN"/>
</dbReference>
<dbReference type="Pfam" id="PF13595">
    <property type="entry name" value="DUF4138"/>
    <property type="match status" value="1"/>
</dbReference>
<gene>
    <name evidence="2" type="ORF">ABR189_18720</name>
</gene>
<evidence type="ECO:0000313" key="3">
    <source>
        <dbReference type="Proteomes" id="UP001549749"/>
    </source>
</evidence>
<comment type="caution">
    <text evidence="2">The sequence shown here is derived from an EMBL/GenBank/DDBJ whole genome shotgun (WGS) entry which is preliminary data.</text>
</comment>
<feature type="signal peptide" evidence="1">
    <location>
        <begin position="1"/>
        <end position="26"/>
    </location>
</feature>
<name>A0ABV2T8R6_9BACT</name>
<organism evidence="2 3">
    <name type="scientific">Chitinophaga defluvii</name>
    <dbReference type="NCBI Taxonomy" id="3163343"/>
    <lineage>
        <taxon>Bacteria</taxon>
        <taxon>Pseudomonadati</taxon>
        <taxon>Bacteroidota</taxon>
        <taxon>Chitinophagia</taxon>
        <taxon>Chitinophagales</taxon>
        <taxon>Chitinophagaceae</taxon>
        <taxon>Chitinophaga</taxon>
    </lineage>
</organism>
<accession>A0ABV2T8R6</accession>
<protein>
    <submittedName>
        <fullName evidence="2">DUF4138 domain-containing protein</fullName>
    </submittedName>
</protein>
<dbReference type="RefSeq" id="WP_354661993.1">
    <property type="nucleotide sequence ID" value="NZ_JBEXAC010000002.1"/>
</dbReference>
<reference evidence="2 3" key="1">
    <citation type="submission" date="2024-06" db="EMBL/GenBank/DDBJ databases">
        <title>Chitinophaga defluvii sp. nov., isolated from municipal sewage.</title>
        <authorList>
            <person name="Zhang L."/>
        </authorList>
    </citation>
    <scope>NUCLEOTIDE SEQUENCE [LARGE SCALE GENOMIC DNA]</scope>
    <source>
        <strain evidence="2 3">H8</strain>
    </source>
</reference>
<evidence type="ECO:0000313" key="2">
    <source>
        <dbReference type="EMBL" id="MET6999429.1"/>
    </source>
</evidence>
<dbReference type="EMBL" id="JBEXAC010000002">
    <property type="protein sequence ID" value="MET6999429.1"/>
    <property type="molecule type" value="Genomic_DNA"/>
</dbReference>